<dbReference type="SMART" id="SM00028">
    <property type="entry name" value="TPR"/>
    <property type="match status" value="2"/>
</dbReference>
<feature type="compositionally biased region" description="Low complexity" evidence="6">
    <location>
        <begin position="62"/>
        <end position="71"/>
    </location>
</feature>
<proteinExistence type="inferred from homology"/>
<evidence type="ECO:0000256" key="1">
    <source>
        <dbReference type="ARBA" id="ARBA00009015"/>
    </source>
</evidence>
<dbReference type="Proteomes" id="UP001154078">
    <property type="component" value="Chromosome 4"/>
</dbReference>
<name>A0A9P0FFR6_BRAAE</name>
<dbReference type="OrthoDB" id="533763at2759"/>
<evidence type="ECO:0000256" key="3">
    <source>
        <dbReference type="ARBA" id="ARBA00022803"/>
    </source>
</evidence>
<evidence type="ECO:0000313" key="8">
    <source>
        <dbReference type="EMBL" id="CAH0554804.1"/>
    </source>
</evidence>
<sequence>MFCTWALFNNDKAIEQVVDKLKQFIGICQSNSDILHYPELAFFKEYIENLGGKIPRSKMSNPPTTETTPESPSEELKEEESEESDLEIDSSGCVEPDELSPDQNMGDASKVEISEEESDKADEKRREAMQILSENAEKAIGLFTEAIVINPTSALLFAKRGQAYLKVDKPNACIKDCSRALELNPDSAAAYKFRGRAYRLLGEWEKAAKDFRQACNIDFDEQTDEWLKEVNPNAKKIEQHLLKIERKKVEKLLKEKKASKSAPPPQQAPKFEVPPSFEGGGQNDFYKLMQDPEILLAFQDPEVAAAFQDISTNFANFVKYKDNPKVMSLIKKLSSKFPGGPGAFGNMGAGFPGMGGMGGMAGMGGMGGSGGAPPADDNLD</sequence>
<dbReference type="AlphaFoldDB" id="A0A9P0FFR6"/>
<comment type="similarity">
    <text evidence="1">Belongs to the FAM10 family.</text>
</comment>
<dbReference type="CDD" id="cd14438">
    <property type="entry name" value="Hip_N"/>
    <property type="match status" value="1"/>
</dbReference>
<keyword evidence="9" id="KW-1185">Reference proteome</keyword>
<comment type="function">
    <text evidence="4">One HIP oligomer binds the ATPase domains of at least two HSC70 molecules dependent on activation of the HSC70 ATPase by HSP40. Stabilizes the ADP state of HSC70 that has a high affinity for substrate protein. Through its own chaperone activity, it may contribute to the interaction of HSC70 with various target proteins.</text>
</comment>
<evidence type="ECO:0000313" key="9">
    <source>
        <dbReference type="Proteomes" id="UP001154078"/>
    </source>
</evidence>
<evidence type="ECO:0000259" key="7">
    <source>
        <dbReference type="SMART" id="SM00727"/>
    </source>
</evidence>
<dbReference type="EMBL" id="OV121135">
    <property type="protein sequence ID" value="CAH0554804.1"/>
    <property type="molecule type" value="Genomic_DNA"/>
</dbReference>
<dbReference type="InterPro" id="IPR011990">
    <property type="entry name" value="TPR-like_helical_dom_sf"/>
</dbReference>
<dbReference type="Pfam" id="PF17830">
    <property type="entry name" value="STI1-HOP_DP"/>
    <property type="match status" value="1"/>
</dbReference>
<dbReference type="Gene3D" id="6.10.250.3420">
    <property type="match status" value="1"/>
</dbReference>
<dbReference type="PANTHER" id="PTHR45883">
    <property type="entry name" value="HSC70-INTERACTING PROTEIN"/>
    <property type="match status" value="1"/>
</dbReference>
<reference evidence="8" key="1">
    <citation type="submission" date="2021-12" db="EMBL/GenBank/DDBJ databases">
        <authorList>
            <person name="King R."/>
        </authorList>
    </citation>
    <scope>NUCLEOTIDE SEQUENCE</scope>
</reference>
<evidence type="ECO:0000256" key="4">
    <source>
        <dbReference type="ARBA" id="ARBA00037033"/>
    </source>
</evidence>
<organism evidence="8 9">
    <name type="scientific">Brassicogethes aeneus</name>
    <name type="common">Rape pollen beetle</name>
    <name type="synonym">Meligethes aeneus</name>
    <dbReference type="NCBI Taxonomy" id="1431903"/>
    <lineage>
        <taxon>Eukaryota</taxon>
        <taxon>Metazoa</taxon>
        <taxon>Ecdysozoa</taxon>
        <taxon>Arthropoda</taxon>
        <taxon>Hexapoda</taxon>
        <taxon>Insecta</taxon>
        <taxon>Pterygota</taxon>
        <taxon>Neoptera</taxon>
        <taxon>Endopterygota</taxon>
        <taxon>Coleoptera</taxon>
        <taxon>Polyphaga</taxon>
        <taxon>Cucujiformia</taxon>
        <taxon>Nitidulidae</taxon>
        <taxon>Meligethinae</taxon>
        <taxon>Brassicogethes</taxon>
    </lineage>
</organism>
<keyword evidence="3" id="KW-0802">TPR repeat</keyword>
<dbReference type="GO" id="GO:1902494">
    <property type="term" value="C:catalytic complex"/>
    <property type="evidence" value="ECO:0007669"/>
    <property type="project" value="UniProtKB-ARBA"/>
</dbReference>
<dbReference type="FunFam" id="6.10.250.3420:FF:000001">
    <property type="entry name" value="Hsc70-interacting protein-like protein"/>
    <property type="match status" value="1"/>
</dbReference>
<dbReference type="Gene3D" id="1.10.260.100">
    <property type="match status" value="1"/>
</dbReference>
<feature type="region of interest" description="Disordered" evidence="6">
    <location>
        <begin position="254"/>
        <end position="273"/>
    </location>
</feature>
<keyword evidence="2" id="KW-0677">Repeat</keyword>
<accession>A0A9P0FFR6</accession>
<gene>
    <name evidence="8" type="ORF">MELIAE_LOCUS6312</name>
</gene>
<dbReference type="InterPro" id="IPR013105">
    <property type="entry name" value="TPR_2"/>
</dbReference>
<feature type="compositionally biased region" description="Acidic residues" evidence="6">
    <location>
        <begin position="72"/>
        <end position="88"/>
    </location>
</feature>
<dbReference type="InterPro" id="IPR041243">
    <property type="entry name" value="STI1/HOP_DP"/>
</dbReference>
<evidence type="ECO:0000256" key="5">
    <source>
        <dbReference type="ARBA" id="ARBA00064040"/>
    </source>
</evidence>
<dbReference type="GO" id="GO:0046983">
    <property type="term" value="F:protein dimerization activity"/>
    <property type="evidence" value="ECO:0007669"/>
    <property type="project" value="InterPro"/>
</dbReference>
<dbReference type="InterPro" id="IPR034649">
    <property type="entry name" value="Hip_N"/>
</dbReference>
<dbReference type="FunFam" id="1.25.40.10:FF:000112">
    <property type="entry name" value="FAM10 family protein"/>
    <property type="match status" value="1"/>
</dbReference>
<dbReference type="Gene3D" id="1.25.40.10">
    <property type="entry name" value="Tetratricopeptide repeat domain"/>
    <property type="match status" value="1"/>
</dbReference>
<dbReference type="PANTHER" id="PTHR45883:SF2">
    <property type="entry name" value="HSC70-INTERACTING PROTEIN"/>
    <property type="match status" value="1"/>
</dbReference>
<dbReference type="SUPFAM" id="SSF48452">
    <property type="entry name" value="TPR-like"/>
    <property type="match status" value="1"/>
</dbReference>
<protein>
    <recommendedName>
        <fullName evidence="7">STI1 domain-containing protein</fullName>
    </recommendedName>
</protein>
<dbReference type="InterPro" id="IPR019734">
    <property type="entry name" value="TPR_rpt"/>
</dbReference>
<evidence type="ECO:0000256" key="2">
    <source>
        <dbReference type="ARBA" id="ARBA00022737"/>
    </source>
</evidence>
<dbReference type="Pfam" id="PF18253">
    <property type="entry name" value="HipN"/>
    <property type="match status" value="1"/>
</dbReference>
<dbReference type="SMART" id="SM00727">
    <property type="entry name" value="STI1"/>
    <property type="match status" value="1"/>
</dbReference>
<comment type="subunit">
    <text evidence="5">Homotetramer. Interacts with Hsc70 as well as DNAJ homologs and Hsp90.</text>
</comment>
<dbReference type="GO" id="GO:0030544">
    <property type="term" value="F:Hsp70 protein binding"/>
    <property type="evidence" value="ECO:0007669"/>
    <property type="project" value="TreeGrafter"/>
</dbReference>
<dbReference type="Pfam" id="PF07719">
    <property type="entry name" value="TPR_2"/>
    <property type="match status" value="1"/>
</dbReference>
<feature type="domain" description="STI1" evidence="7">
    <location>
        <begin position="291"/>
        <end position="330"/>
    </location>
</feature>
<dbReference type="GO" id="GO:0005634">
    <property type="term" value="C:nucleus"/>
    <property type="evidence" value="ECO:0007669"/>
    <property type="project" value="UniProtKB-ARBA"/>
</dbReference>
<evidence type="ECO:0000256" key="6">
    <source>
        <dbReference type="SAM" id="MobiDB-lite"/>
    </source>
</evidence>
<dbReference type="InterPro" id="IPR006636">
    <property type="entry name" value="STI1_HS-bd"/>
</dbReference>
<feature type="region of interest" description="Disordered" evidence="6">
    <location>
        <begin position="53"/>
        <end position="126"/>
    </location>
</feature>